<evidence type="ECO:0000313" key="3">
    <source>
        <dbReference type="Proteomes" id="UP000585614"/>
    </source>
</evidence>
<dbReference type="Proteomes" id="UP000585614">
    <property type="component" value="Unassembled WGS sequence"/>
</dbReference>
<accession>A0A7J7W7X8</accession>
<organism evidence="2 3">
    <name type="scientific">Rhinolophus ferrumequinum</name>
    <name type="common">Greater horseshoe bat</name>
    <dbReference type="NCBI Taxonomy" id="59479"/>
    <lineage>
        <taxon>Eukaryota</taxon>
        <taxon>Metazoa</taxon>
        <taxon>Chordata</taxon>
        <taxon>Craniata</taxon>
        <taxon>Vertebrata</taxon>
        <taxon>Euteleostomi</taxon>
        <taxon>Mammalia</taxon>
        <taxon>Eutheria</taxon>
        <taxon>Laurasiatheria</taxon>
        <taxon>Chiroptera</taxon>
        <taxon>Yinpterochiroptera</taxon>
        <taxon>Rhinolophoidea</taxon>
        <taxon>Rhinolophidae</taxon>
        <taxon>Rhinolophinae</taxon>
        <taxon>Rhinolophus</taxon>
    </lineage>
</organism>
<feature type="region of interest" description="Disordered" evidence="1">
    <location>
        <begin position="1"/>
        <end position="43"/>
    </location>
</feature>
<feature type="compositionally biased region" description="Basic and acidic residues" evidence="1">
    <location>
        <begin position="20"/>
        <end position="36"/>
    </location>
</feature>
<name>A0A7J7W7X8_RHIFE</name>
<gene>
    <name evidence="2" type="ORF">mRhiFer1_008161</name>
</gene>
<comment type="caution">
    <text evidence="2">The sequence shown here is derived from an EMBL/GenBank/DDBJ whole genome shotgun (WGS) entry which is preliminary data.</text>
</comment>
<sequence length="136" mass="14830">MGHSPCGGNVDSLGIRPPQNHKERNTDSSKNEEKQTGRRTMVSKSFLQGCGVKGLESLSSPGAAMEVPGLEKEMPRRVHCIWKHIRHRQPGQRRLFTMRPTGLKNLGLMTASTLQISEACLSYVTSDGVGWGKSGG</sequence>
<dbReference type="EMBL" id="JACAGC010000011">
    <property type="protein sequence ID" value="KAF6333403.1"/>
    <property type="molecule type" value="Genomic_DNA"/>
</dbReference>
<protein>
    <submittedName>
        <fullName evidence="2">Uncharacterized protein</fullName>
    </submittedName>
</protein>
<proteinExistence type="predicted"/>
<evidence type="ECO:0000256" key="1">
    <source>
        <dbReference type="SAM" id="MobiDB-lite"/>
    </source>
</evidence>
<reference evidence="2 3" key="1">
    <citation type="journal article" date="2020" name="Nature">
        <title>Six reference-quality genomes reveal evolution of bat adaptations.</title>
        <authorList>
            <person name="Jebb D."/>
            <person name="Huang Z."/>
            <person name="Pippel M."/>
            <person name="Hughes G.M."/>
            <person name="Lavrichenko K."/>
            <person name="Devanna P."/>
            <person name="Winkler S."/>
            <person name="Jermiin L.S."/>
            <person name="Skirmuntt E.C."/>
            <person name="Katzourakis A."/>
            <person name="Burkitt-Gray L."/>
            <person name="Ray D.A."/>
            <person name="Sullivan K.A.M."/>
            <person name="Roscito J.G."/>
            <person name="Kirilenko B.M."/>
            <person name="Davalos L.M."/>
            <person name="Corthals A.P."/>
            <person name="Power M.L."/>
            <person name="Jones G."/>
            <person name="Ransome R.D."/>
            <person name="Dechmann D.K.N."/>
            <person name="Locatelli A.G."/>
            <person name="Puechmaille S.J."/>
            <person name="Fedrigo O."/>
            <person name="Jarvis E.D."/>
            <person name="Hiller M."/>
            <person name="Vernes S.C."/>
            <person name="Myers E.W."/>
            <person name="Teeling E.C."/>
        </authorList>
    </citation>
    <scope>NUCLEOTIDE SEQUENCE [LARGE SCALE GENOMIC DNA]</scope>
    <source>
        <strain evidence="2">MRhiFer1</strain>
        <tissue evidence="2">Lung</tissue>
    </source>
</reference>
<dbReference type="AlphaFoldDB" id="A0A7J7W7X8"/>
<evidence type="ECO:0000313" key="2">
    <source>
        <dbReference type="EMBL" id="KAF6333403.1"/>
    </source>
</evidence>